<dbReference type="InterPro" id="IPR051531">
    <property type="entry name" value="N-acetyltransferase"/>
</dbReference>
<name>A0A1M4T3C6_9BACT</name>
<evidence type="ECO:0000313" key="2">
    <source>
        <dbReference type="EMBL" id="SHE38797.1"/>
    </source>
</evidence>
<protein>
    <submittedName>
        <fullName evidence="2">Ribosomal-protein-alanine N-acetyltransferase</fullName>
    </submittedName>
</protein>
<accession>A0A1M4T3C6</accession>
<evidence type="ECO:0000313" key="3">
    <source>
        <dbReference type="Proteomes" id="UP000184048"/>
    </source>
</evidence>
<reference evidence="2 3" key="1">
    <citation type="submission" date="2016-11" db="EMBL/GenBank/DDBJ databases">
        <authorList>
            <person name="Jaros S."/>
            <person name="Januszkiewicz K."/>
            <person name="Wedrychowicz H."/>
        </authorList>
    </citation>
    <scope>NUCLEOTIDE SEQUENCE [LARGE SCALE GENOMIC DNA]</scope>
    <source>
        <strain evidence="2 3">DSM 18119</strain>
    </source>
</reference>
<dbReference type="InterPro" id="IPR016181">
    <property type="entry name" value="Acyl_CoA_acyltransferase"/>
</dbReference>
<dbReference type="EMBL" id="FQUU01000001">
    <property type="protein sequence ID" value="SHE38797.1"/>
    <property type="molecule type" value="Genomic_DNA"/>
</dbReference>
<dbReference type="InterPro" id="IPR000182">
    <property type="entry name" value="GNAT_dom"/>
</dbReference>
<dbReference type="PANTHER" id="PTHR43792">
    <property type="entry name" value="GNAT FAMILY, PUTATIVE (AFU_ORTHOLOGUE AFUA_3G00765)-RELATED-RELATED"/>
    <property type="match status" value="1"/>
</dbReference>
<dbReference type="OrthoDB" id="9811523at2"/>
<dbReference type="AlphaFoldDB" id="A0A1M4T3C6"/>
<gene>
    <name evidence="2" type="ORF">SAMN02745131_00326</name>
</gene>
<dbReference type="Gene3D" id="3.40.630.30">
    <property type="match status" value="1"/>
</dbReference>
<dbReference type="CDD" id="cd04301">
    <property type="entry name" value="NAT_SF"/>
    <property type="match status" value="1"/>
</dbReference>
<dbReference type="RefSeq" id="WP_072833479.1">
    <property type="nucleotide sequence ID" value="NZ_FQUU01000001.1"/>
</dbReference>
<keyword evidence="2" id="KW-0808">Transferase</keyword>
<dbReference type="PROSITE" id="PS51186">
    <property type="entry name" value="GNAT"/>
    <property type="match status" value="1"/>
</dbReference>
<feature type="domain" description="N-acetyltransferase" evidence="1">
    <location>
        <begin position="17"/>
        <end position="173"/>
    </location>
</feature>
<dbReference type="Proteomes" id="UP000184048">
    <property type="component" value="Unassembled WGS sequence"/>
</dbReference>
<organism evidence="2 3">
    <name type="scientific">Flavisolibacter ginsengisoli DSM 18119</name>
    <dbReference type="NCBI Taxonomy" id="1121884"/>
    <lineage>
        <taxon>Bacteria</taxon>
        <taxon>Pseudomonadati</taxon>
        <taxon>Bacteroidota</taxon>
        <taxon>Chitinophagia</taxon>
        <taxon>Chitinophagales</taxon>
        <taxon>Chitinophagaceae</taxon>
        <taxon>Flavisolibacter</taxon>
    </lineage>
</organism>
<dbReference type="GO" id="GO:0016747">
    <property type="term" value="F:acyltransferase activity, transferring groups other than amino-acyl groups"/>
    <property type="evidence" value="ECO:0007669"/>
    <property type="project" value="InterPro"/>
</dbReference>
<dbReference type="SUPFAM" id="SSF55729">
    <property type="entry name" value="Acyl-CoA N-acyltransferases (Nat)"/>
    <property type="match status" value="1"/>
</dbReference>
<dbReference type="STRING" id="1121884.SAMN02745131_00326"/>
<keyword evidence="3" id="KW-1185">Reference proteome</keyword>
<sequence>MNSFQFSPFPVLVTENLLLRQLAISDAPDILELRSNEQVNKYLNRNKASSLEDALTFIALINKSIANNESIYWGLQLKDDLRIIGTICLWNLSRQDNKGELGYELLPEYQGRGFMQQAISEIIDYAFKIMDIKTIEAWTVSQNLASIRILEKNGFVINEEAYGVMTEEERKAGNIVYTLQAID</sequence>
<proteinExistence type="predicted"/>
<evidence type="ECO:0000259" key="1">
    <source>
        <dbReference type="PROSITE" id="PS51186"/>
    </source>
</evidence>
<dbReference type="Pfam" id="PF13302">
    <property type="entry name" value="Acetyltransf_3"/>
    <property type="match status" value="1"/>
</dbReference>